<comment type="caution">
    <text evidence="2">The sequence shown here is derived from an EMBL/GenBank/DDBJ whole genome shotgun (WGS) entry which is preliminary data.</text>
</comment>
<proteinExistence type="predicted"/>
<name>A0A8S1AI05_ARCPL</name>
<sequence length="67" mass="7745">MLKNGTLGMGKEREVDHSEDGKTSRRQLAYTEGETVNFGRVLREAYAGRQNNFTTTDVLWIIKYFML</sequence>
<accession>A0A8S1AI05</accession>
<organism evidence="2 3">
    <name type="scientific">Arctia plantaginis</name>
    <name type="common">Wood tiger moth</name>
    <name type="synonym">Phalaena plantaginis</name>
    <dbReference type="NCBI Taxonomy" id="874455"/>
    <lineage>
        <taxon>Eukaryota</taxon>
        <taxon>Metazoa</taxon>
        <taxon>Ecdysozoa</taxon>
        <taxon>Arthropoda</taxon>
        <taxon>Hexapoda</taxon>
        <taxon>Insecta</taxon>
        <taxon>Pterygota</taxon>
        <taxon>Neoptera</taxon>
        <taxon>Endopterygota</taxon>
        <taxon>Lepidoptera</taxon>
        <taxon>Glossata</taxon>
        <taxon>Ditrysia</taxon>
        <taxon>Noctuoidea</taxon>
        <taxon>Erebidae</taxon>
        <taxon>Arctiinae</taxon>
        <taxon>Arctia</taxon>
    </lineage>
</organism>
<dbReference type="AlphaFoldDB" id="A0A8S1AI05"/>
<reference evidence="2 3" key="1">
    <citation type="submission" date="2020-04" db="EMBL/GenBank/DDBJ databases">
        <authorList>
            <person name="Wallbank WR R."/>
            <person name="Pardo Diaz C."/>
            <person name="Kozak K."/>
            <person name="Martin S."/>
            <person name="Jiggins C."/>
            <person name="Moest M."/>
            <person name="Warren A I."/>
            <person name="Byers J.R.P. K."/>
            <person name="Montejo-Kovacevich G."/>
            <person name="Yen C E."/>
        </authorList>
    </citation>
    <scope>NUCLEOTIDE SEQUENCE [LARGE SCALE GENOMIC DNA]</scope>
</reference>
<dbReference type="Proteomes" id="UP000494106">
    <property type="component" value="Unassembled WGS sequence"/>
</dbReference>
<evidence type="ECO:0000256" key="1">
    <source>
        <dbReference type="SAM" id="MobiDB-lite"/>
    </source>
</evidence>
<evidence type="ECO:0000313" key="2">
    <source>
        <dbReference type="EMBL" id="CAB3244590.1"/>
    </source>
</evidence>
<evidence type="ECO:0000313" key="3">
    <source>
        <dbReference type="Proteomes" id="UP000494106"/>
    </source>
</evidence>
<feature type="region of interest" description="Disordered" evidence="1">
    <location>
        <begin position="1"/>
        <end position="28"/>
    </location>
</feature>
<feature type="compositionally biased region" description="Basic and acidic residues" evidence="1">
    <location>
        <begin position="10"/>
        <end position="23"/>
    </location>
</feature>
<gene>
    <name evidence="2" type="ORF">APLA_LOCUS10004</name>
</gene>
<protein>
    <submittedName>
        <fullName evidence="2">Uncharacterized protein</fullName>
    </submittedName>
</protein>
<keyword evidence="3" id="KW-1185">Reference proteome</keyword>
<dbReference type="EMBL" id="CADEBC010000522">
    <property type="protein sequence ID" value="CAB3244590.1"/>
    <property type="molecule type" value="Genomic_DNA"/>
</dbReference>